<dbReference type="Proteomes" id="UP001159364">
    <property type="component" value="Linkage Group LG08"/>
</dbReference>
<dbReference type="AlphaFoldDB" id="A0AAV8UEK1"/>
<protein>
    <submittedName>
        <fullName evidence="1">Uncharacterized protein</fullName>
    </submittedName>
</protein>
<dbReference type="EMBL" id="JAIWQS010000008">
    <property type="protein sequence ID" value="KAJ8899727.1"/>
    <property type="molecule type" value="Genomic_DNA"/>
</dbReference>
<sequence length="264" mass="29737">MAKSRKVESKSREKMDICSINSKRNCAKQHKSRSTKRLSLSFLLSSSTTYASCQPNLGSFRKSLSCVTINGFHKSSNSEKSFKHPLVQCSKSTDERSRPLSDFYRDQVEEVKSVHQIVIADPFCNSKKKVVTAMTSESIPKKLQIKESNNISCTPKNIVCAESACQLQLPDGALERKEDLSVRRDLLGSPIGPKHHYQANNSSSKWAFSRITKGYLPKRGKVDRERKHEICFDEGAFPLNSVTQVRRFKIMRHLGLVAPIGSPF</sequence>
<keyword evidence="2" id="KW-1185">Reference proteome</keyword>
<comment type="caution">
    <text evidence="1">The sequence shown here is derived from an EMBL/GenBank/DDBJ whole genome shotgun (WGS) entry which is preliminary data.</text>
</comment>
<proteinExistence type="predicted"/>
<gene>
    <name evidence="1" type="ORF">K2173_019426</name>
</gene>
<name>A0AAV8UEK1_9ROSI</name>
<organism evidence="1 2">
    <name type="scientific">Erythroxylum novogranatense</name>
    <dbReference type="NCBI Taxonomy" id="1862640"/>
    <lineage>
        <taxon>Eukaryota</taxon>
        <taxon>Viridiplantae</taxon>
        <taxon>Streptophyta</taxon>
        <taxon>Embryophyta</taxon>
        <taxon>Tracheophyta</taxon>
        <taxon>Spermatophyta</taxon>
        <taxon>Magnoliopsida</taxon>
        <taxon>eudicotyledons</taxon>
        <taxon>Gunneridae</taxon>
        <taxon>Pentapetalae</taxon>
        <taxon>rosids</taxon>
        <taxon>fabids</taxon>
        <taxon>Malpighiales</taxon>
        <taxon>Erythroxylaceae</taxon>
        <taxon>Erythroxylum</taxon>
    </lineage>
</organism>
<evidence type="ECO:0000313" key="2">
    <source>
        <dbReference type="Proteomes" id="UP001159364"/>
    </source>
</evidence>
<evidence type="ECO:0000313" key="1">
    <source>
        <dbReference type="EMBL" id="KAJ8899727.1"/>
    </source>
</evidence>
<reference evidence="1 2" key="1">
    <citation type="submission" date="2021-09" db="EMBL/GenBank/DDBJ databases">
        <title>Genomic insights and catalytic innovation underlie evolution of tropane alkaloids biosynthesis.</title>
        <authorList>
            <person name="Wang Y.-J."/>
            <person name="Tian T."/>
            <person name="Huang J.-P."/>
            <person name="Huang S.-X."/>
        </authorList>
    </citation>
    <scope>NUCLEOTIDE SEQUENCE [LARGE SCALE GENOMIC DNA]</scope>
    <source>
        <strain evidence="1">KIB-2018</strain>
        <tissue evidence="1">Leaf</tissue>
    </source>
</reference>
<accession>A0AAV8UEK1</accession>